<dbReference type="EMBL" id="JACAGK010000034">
    <property type="protein sequence ID" value="MDM1048964.1"/>
    <property type="molecule type" value="Genomic_DNA"/>
</dbReference>
<evidence type="ECO:0000313" key="2">
    <source>
        <dbReference type="Proteomes" id="UP001170954"/>
    </source>
</evidence>
<protein>
    <submittedName>
        <fullName evidence="1">Uncharacterized protein</fullName>
    </submittedName>
</protein>
<organism evidence="1 2">
    <name type="scientific">Sphingobacterium hotanense</name>
    <dbReference type="NCBI Taxonomy" id="649196"/>
    <lineage>
        <taxon>Bacteria</taxon>
        <taxon>Pseudomonadati</taxon>
        <taxon>Bacteroidota</taxon>
        <taxon>Sphingobacteriia</taxon>
        <taxon>Sphingobacteriales</taxon>
        <taxon>Sphingobacteriaceae</taxon>
        <taxon>Sphingobacterium</taxon>
    </lineage>
</organism>
<reference evidence="1" key="2">
    <citation type="journal article" date="2022" name="Sci. Total Environ.">
        <title>Prevalence, transmission, and molecular epidemiology of tet(X)-positive bacteria among humans, animals, and environmental niches in China: An epidemiological, and genomic-based study.</title>
        <authorList>
            <person name="Dong N."/>
            <person name="Zeng Y."/>
            <person name="Cai C."/>
            <person name="Sun C."/>
            <person name="Lu J."/>
            <person name="Liu C."/>
            <person name="Zhou H."/>
            <person name="Sun Q."/>
            <person name="Shu L."/>
            <person name="Wang H."/>
            <person name="Wang Y."/>
            <person name="Wang S."/>
            <person name="Wu C."/>
            <person name="Chan E.W."/>
            <person name="Chen G."/>
            <person name="Shen Z."/>
            <person name="Chen S."/>
            <person name="Zhang R."/>
        </authorList>
    </citation>
    <scope>NUCLEOTIDE SEQUENCE</scope>
    <source>
        <strain evidence="1">R1692</strain>
    </source>
</reference>
<evidence type="ECO:0000313" key="1">
    <source>
        <dbReference type="EMBL" id="MDM1048964.1"/>
    </source>
</evidence>
<dbReference type="RefSeq" id="WP_286651588.1">
    <property type="nucleotide sequence ID" value="NZ_JACAGK010000034.1"/>
</dbReference>
<accession>A0ABT7NP77</accession>
<dbReference type="Proteomes" id="UP001170954">
    <property type="component" value="Unassembled WGS sequence"/>
</dbReference>
<keyword evidence="2" id="KW-1185">Reference proteome</keyword>
<dbReference type="PANTHER" id="PTHR45588">
    <property type="entry name" value="TPR DOMAIN-CONTAINING PROTEIN"/>
    <property type="match status" value="1"/>
</dbReference>
<sequence length="190" mass="21141">MGAGHLLHMPSHIYIHTGDYHLGTLSNLRAITADSIYTTACHALGMYPLAYYPHNHHFLAATATLEGNAQLAWQAALAVQQHTAKDLMNQPGWGTLQHYYSIPYYVGIKFNLFDRIISLPAPAQELIYPRAIWHYARGMAFLGKNENKKAQLELNKLINLAADSSLQQVTIWDINTTADLVQIAKKSATG</sequence>
<name>A0ABT7NP77_9SPHI</name>
<comment type="caution">
    <text evidence="1">The sequence shown here is derived from an EMBL/GenBank/DDBJ whole genome shotgun (WGS) entry which is preliminary data.</text>
</comment>
<reference evidence="1" key="1">
    <citation type="submission" date="2020-06" db="EMBL/GenBank/DDBJ databases">
        <authorList>
            <person name="Dong N."/>
        </authorList>
    </citation>
    <scope>NUCLEOTIDE SEQUENCE</scope>
    <source>
        <strain evidence="1">R1692</strain>
    </source>
</reference>
<gene>
    <name evidence="1" type="ORF">HX018_12035</name>
</gene>
<dbReference type="PANTHER" id="PTHR45588:SF1">
    <property type="entry name" value="WW DOMAIN-CONTAINING PROTEIN"/>
    <property type="match status" value="1"/>
</dbReference>
<proteinExistence type="predicted"/>